<dbReference type="RefSeq" id="WP_117581976.1">
    <property type="nucleotide sequence ID" value="NZ_JAQEEX010000048.1"/>
</dbReference>
<protein>
    <submittedName>
        <fullName evidence="1">Uncharacterized protein</fullName>
    </submittedName>
</protein>
<sequence>MDEKVRVCNRCLNKVYLSCLEQYEFQCFEHDEDLFLVETHLVDKKDHLKWVAEALGCTEETARYVQDEYDGYIAKCCVHDDPVDIPLIL</sequence>
<name>A0A3E3EAP3_9FIRM</name>
<proteinExistence type="predicted"/>
<comment type="caution">
    <text evidence="1">The sequence shown here is derived from an EMBL/GenBank/DDBJ whole genome shotgun (WGS) entry which is preliminary data.</text>
</comment>
<dbReference type="AlphaFoldDB" id="A0A3E3EAP3"/>
<organism evidence="1 2">
    <name type="scientific">Thomasclavelia ramosa</name>
    <dbReference type="NCBI Taxonomy" id="1547"/>
    <lineage>
        <taxon>Bacteria</taxon>
        <taxon>Bacillati</taxon>
        <taxon>Bacillota</taxon>
        <taxon>Erysipelotrichia</taxon>
        <taxon>Erysipelotrichales</taxon>
        <taxon>Coprobacillaceae</taxon>
        <taxon>Thomasclavelia</taxon>
    </lineage>
</organism>
<evidence type="ECO:0000313" key="1">
    <source>
        <dbReference type="EMBL" id="RGD82922.1"/>
    </source>
</evidence>
<accession>A0A3E3EAP3</accession>
<dbReference type="EMBL" id="QUSL01000023">
    <property type="protein sequence ID" value="RGD82922.1"/>
    <property type="molecule type" value="Genomic_DNA"/>
</dbReference>
<gene>
    <name evidence="1" type="ORF">DXB93_13055</name>
</gene>
<reference evidence="1 2" key="1">
    <citation type="submission" date="2018-08" db="EMBL/GenBank/DDBJ databases">
        <title>A genome reference for cultivated species of the human gut microbiota.</title>
        <authorList>
            <person name="Zou Y."/>
            <person name="Xue W."/>
            <person name="Luo G."/>
        </authorList>
    </citation>
    <scope>NUCLEOTIDE SEQUENCE [LARGE SCALE GENOMIC DNA]</scope>
    <source>
        <strain evidence="1 2">OM06-4</strain>
    </source>
</reference>
<dbReference type="Proteomes" id="UP000261032">
    <property type="component" value="Unassembled WGS sequence"/>
</dbReference>
<evidence type="ECO:0000313" key="2">
    <source>
        <dbReference type="Proteomes" id="UP000261032"/>
    </source>
</evidence>